<dbReference type="EMBL" id="ML979010">
    <property type="protein sequence ID" value="KAF1923096.1"/>
    <property type="molecule type" value="Genomic_DNA"/>
</dbReference>
<dbReference type="OrthoDB" id="2133190at2759"/>
<dbReference type="Gene3D" id="4.10.280.10">
    <property type="entry name" value="Helix-loop-helix DNA-binding domain"/>
    <property type="match status" value="1"/>
</dbReference>
<evidence type="ECO:0000259" key="2">
    <source>
        <dbReference type="PROSITE" id="PS50888"/>
    </source>
</evidence>
<dbReference type="InterPro" id="IPR052099">
    <property type="entry name" value="Regulatory_TF_Diverse"/>
</dbReference>
<sequence>MNLPRSYTTRTAFDTASDDELYSACPDRPHLANTWAMQLCEAPLNFFDLPFDASVARYDLPSGLSPRSPEASANAFAVAANVGMSSLQIPPPADASLRRASSTPSPGSDKPLNSPSCSARLESPPHVTTDAGPTPKRRKKKRGWPELDLIANGVSGVSAEDHYCTAPIPHNKVERKYREGLNTELERLRRAVPMLLQSHGGSGVGQPKPSKSMVIAAAINYIEMVTQERDMLQNENDAIKEYRKETSKHRDGMQEEIGEIRKEKSALNGGRWSKKRRVGPGSE</sequence>
<dbReference type="AlphaFoldDB" id="A0A6A5R8W0"/>
<dbReference type="InterPro" id="IPR036638">
    <property type="entry name" value="HLH_DNA-bd_sf"/>
</dbReference>
<feature type="compositionally biased region" description="Basic and acidic residues" evidence="1">
    <location>
        <begin position="239"/>
        <end position="265"/>
    </location>
</feature>
<feature type="domain" description="BHLH" evidence="2">
    <location>
        <begin position="165"/>
        <end position="225"/>
    </location>
</feature>
<dbReference type="Pfam" id="PF00010">
    <property type="entry name" value="HLH"/>
    <property type="match status" value="1"/>
</dbReference>
<dbReference type="SMART" id="SM00353">
    <property type="entry name" value="HLH"/>
    <property type="match status" value="1"/>
</dbReference>
<dbReference type="PANTHER" id="PTHR47336">
    <property type="entry name" value="TRANSCRIPTION FACTOR HMS1-RELATED"/>
    <property type="match status" value="1"/>
</dbReference>
<dbReference type="InterPro" id="IPR011598">
    <property type="entry name" value="bHLH_dom"/>
</dbReference>
<evidence type="ECO:0000313" key="3">
    <source>
        <dbReference type="EMBL" id="KAF1923096.1"/>
    </source>
</evidence>
<dbReference type="PANTHER" id="PTHR47336:SF2">
    <property type="entry name" value="TRANSCRIPTION FACTOR HMS1-RELATED"/>
    <property type="match status" value="1"/>
</dbReference>
<dbReference type="SUPFAM" id="SSF47459">
    <property type="entry name" value="HLH, helix-loop-helix DNA-binding domain"/>
    <property type="match status" value="1"/>
</dbReference>
<name>A0A6A5R8W0_9PLEO</name>
<protein>
    <recommendedName>
        <fullName evidence="2">BHLH domain-containing protein</fullName>
    </recommendedName>
</protein>
<evidence type="ECO:0000313" key="4">
    <source>
        <dbReference type="Proteomes" id="UP000800082"/>
    </source>
</evidence>
<dbReference type="GeneID" id="54351996"/>
<feature type="region of interest" description="Disordered" evidence="1">
    <location>
        <begin position="239"/>
        <end position="283"/>
    </location>
</feature>
<dbReference type="GO" id="GO:0046983">
    <property type="term" value="F:protein dimerization activity"/>
    <property type="evidence" value="ECO:0007669"/>
    <property type="project" value="InterPro"/>
</dbReference>
<dbReference type="RefSeq" id="XP_033443349.1">
    <property type="nucleotide sequence ID" value="XM_033594328.1"/>
</dbReference>
<proteinExistence type="predicted"/>
<reference evidence="3" key="1">
    <citation type="journal article" date="2020" name="Stud. Mycol.">
        <title>101 Dothideomycetes genomes: a test case for predicting lifestyles and emergence of pathogens.</title>
        <authorList>
            <person name="Haridas S."/>
            <person name="Albert R."/>
            <person name="Binder M."/>
            <person name="Bloem J."/>
            <person name="Labutti K."/>
            <person name="Salamov A."/>
            <person name="Andreopoulos B."/>
            <person name="Baker S."/>
            <person name="Barry K."/>
            <person name="Bills G."/>
            <person name="Bluhm B."/>
            <person name="Cannon C."/>
            <person name="Castanera R."/>
            <person name="Culley D."/>
            <person name="Daum C."/>
            <person name="Ezra D."/>
            <person name="Gonzalez J."/>
            <person name="Henrissat B."/>
            <person name="Kuo A."/>
            <person name="Liang C."/>
            <person name="Lipzen A."/>
            <person name="Lutzoni F."/>
            <person name="Magnuson J."/>
            <person name="Mondo S."/>
            <person name="Nolan M."/>
            <person name="Ohm R."/>
            <person name="Pangilinan J."/>
            <person name="Park H.-J."/>
            <person name="Ramirez L."/>
            <person name="Alfaro M."/>
            <person name="Sun H."/>
            <person name="Tritt A."/>
            <person name="Yoshinaga Y."/>
            <person name="Zwiers L.-H."/>
            <person name="Turgeon B."/>
            <person name="Goodwin S."/>
            <person name="Spatafora J."/>
            <person name="Crous P."/>
            <person name="Grigoriev I."/>
        </authorList>
    </citation>
    <scope>NUCLEOTIDE SEQUENCE</scope>
    <source>
        <strain evidence="3">CBS 183.55</strain>
    </source>
</reference>
<dbReference type="PROSITE" id="PS50888">
    <property type="entry name" value="BHLH"/>
    <property type="match status" value="1"/>
</dbReference>
<evidence type="ECO:0000256" key="1">
    <source>
        <dbReference type="SAM" id="MobiDB-lite"/>
    </source>
</evidence>
<keyword evidence="4" id="KW-1185">Reference proteome</keyword>
<feature type="compositionally biased region" description="Polar residues" evidence="1">
    <location>
        <begin position="99"/>
        <end position="117"/>
    </location>
</feature>
<feature type="region of interest" description="Disordered" evidence="1">
    <location>
        <begin position="89"/>
        <end position="144"/>
    </location>
</feature>
<gene>
    <name evidence="3" type="ORF">M421DRAFT_426203</name>
</gene>
<dbReference type="CDD" id="cd11395">
    <property type="entry name" value="bHLHzip_SREBP_like"/>
    <property type="match status" value="1"/>
</dbReference>
<dbReference type="Proteomes" id="UP000800082">
    <property type="component" value="Unassembled WGS sequence"/>
</dbReference>
<accession>A0A6A5R8W0</accession>
<organism evidence="3 4">
    <name type="scientific">Didymella exigua CBS 183.55</name>
    <dbReference type="NCBI Taxonomy" id="1150837"/>
    <lineage>
        <taxon>Eukaryota</taxon>
        <taxon>Fungi</taxon>
        <taxon>Dikarya</taxon>
        <taxon>Ascomycota</taxon>
        <taxon>Pezizomycotina</taxon>
        <taxon>Dothideomycetes</taxon>
        <taxon>Pleosporomycetidae</taxon>
        <taxon>Pleosporales</taxon>
        <taxon>Pleosporineae</taxon>
        <taxon>Didymellaceae</taxon>
        <taxon>Didymella</taxon>
    </lineage>
</organism>
<feature type="compositionally biased region" description="Basic residues" evidence="1">
    <location>
        <begin position="272"/>
        <end position="283"/>
    </location>
</feature>